<dbReference type="SUPFAM" id="SSF81901">
    <property type="entry name" value="HCP-like"/>
    <property type="match status" value="1"/>
</dbReference>
<accession>A0A397SPB8</accession>
<dbReference type="Proteomes" id="UP000265703">
    <property type="component" value="Unassembled WGS sequence"/>
</dbReference>
<dbReference type="Pfam" id="PF08238">
    <property type="entry name" value="Sel1"/>
    <property type="match status" value="3"/>
</dbReference>
<gene>
    <name evidence="1" type="ORF">C1645_830114</name>
</gene>
<dbReference type="OrthoDB" id="2384430at2759"/>
<dbReference type="InterPro" id="IPR006597">
    <property type="entry name" value="Sel1-like"/>
</dbReference>
<comment type="caution">
    <text evidence="1">The sequence shown here is derived from an EMBL/GenBank/DDBJ whole genome shotgun (WGS) entry which is preliminary data.</text>
</comment>
<proteinExistence type="predicted"/>
<sequence>MCSNELDKVCHWYHKAAENDNKVALYKLGEFYELGQGVYIDKENRGKRVQKDVDSAIYWYKKVVENGCQEFEEKLSALLNQQKRFVSFLSVKILFR</sequence>
<dbReference type="AlphaFoldDB" id="A0A397SPB8"/>
<evidence type="ECO:0008006" key="3">
    <source>
        <dbReference type="Google" id="ProtNLM"/>
    </source>
</evidence>
<dbReference type="EMBL" id="QKYT01000398">
    <property type="protein sequence ID" value="RIA85885.1"/>
    <property type="molecule type" value="Genomic_DNA"/>
</dbReference>
<evidence type="ECO:0000313" key="1">
    <source>
        <dbReference type="EMBL" id="RIA85885.1"/>
    </source>
</evidence>
<evidence type="ECO:0000313" key="2">
    <source>
        <dbReference type="Proteomes" id="UP000265703"/>
    </source>
</evidence>
<reference evidence="1 2" key="1">
    <citation type="submission" date="2018-06" db="EMBL/GenBank/DDBJ databases">
        <title>Comparative genomics reveals the genomic features of Rhizophagus irregularis, R. cerebriforme, R. diaphanum and Gigaspora rosea, and their symbiotic lifestyle signature.</title>
        <authorList>
            <person name="Morin E."/>
            <person name="San Clemente H."/>
            <person name="Chen E.C.H."/>
            <person name="De La Providencia I."/>
            <person name="Hainaut M."/>
            <person name="Kuo A."/>
            <person name="Kohler A."/>
            <person name="Murat C."/>
            <person name="Tang N."/>
            <person name="Roy S."/>
            <person name="Loubradou J."/>
            <person name="Henrissat B."/>
            <person name="Grigoriev I.V."/>
            <person name="Corradi N."/>
            <person name="Roux C."/>
            <person name="Martin F.M."/>
        </authorList>
    </citation>
    <scope>NUCLEOTIDE SEQUENCE [LARGE SCALE GENOMIC DNA]</scope>
    <source>
        <strain evidence="1 2">DAOM 227022</strain>
    </source>
</reference>
<dbReference type="Gene3D" id="1.25.40.10">
    <property type="entry name" value="Tetratricopeptide repeat domain"/>
    <property type="match status" value="1"/>
</dbReference>
<protein>
    <recommendedName>
        <fullName evidence="3">Sel1 repeat protein</fullName>
    </recommendedName>
</protein>
<organism evidence="1 2">
    <name type="scientific">Glomus cerebriforme</name>
    <dbReference type="NCBI Taxonomy" id="658196"/>
    <lineage>
        <taxon>Eukaryota</taxon>
        <taxon>Fungi</taxon>
        <taxon>Fungi incertae sedis</taxon>
        <taxon>Mucoromycota</taxon>
        <taxon>Glomeromycotina</taxon>
        <taxon>Glomeromycetes</taxon>
        <taxon>Glomerales</taxon>
        <taxon>Glomeraceae</taxon>
        <taxon>Glomus</taxon>
    </lineage>
</organism>
<keyword evidence="2" id="KW-1185">Reference proteome</keyword>
<dbReference type="InterPro" id="IPR011990">
    <property type="entry name" value="TPR-like_helical_dom_sf"/>
</dbReference>
<name>A0A397SPB8_9GLOM</name>